<evidence type="ECO:0000256" key="2">
    <source>
        <dbReference type="ARBA" id="ARBA00022692"/>
    </source>
</evidence>
<feature type="region of interest" description="Disordered" evidence="5">
    <location>
        <begin position="113"/>
        <end position="154"/>
    </location>
</feature>
<keyword evidence="2 6" id="KW-0812">Transmembrane</keyword>
<feature type="compositionally biased region" description="Low complexity" evidence="5">
    <location>
        <begin position="363"/>
        <end position="382"/>
    </location>
</feature>
<evidence type="ECO:0000256" key="5">
    <source>
        <dbReference type="SAM" id="MobiDB-lite"/>
    </source>
</evidence>
<feature type="region of interest" description="Disordered" evidence="5">
    <location>
        <begin position="589"/>
        <end position="756"/>
    </location>
</feature>
<protein>
    <submittedName>
        <fullName evidence="7">Uncharacterized protein</fullName>
    </submittedName>
</protein>
<name>A0A2U3EGN8_PURLI</name>
<dbReference type="EMBL" id="LCWV01000004">
    <property type="protein sequence ID" value="PWI73669.1"/>
    <property type="molecule type" value="Genomic_DNA"/>
</dbReference>
<feature type="compositionally biased region" description="Gly residues" evidence="5">
    <location>
        <begin position="691"/>
        <end position="704"/>
    </location>
</feature>
<evidence type="ECO:0000313" key="8">
    <source>
        <dbReference type="Proteomes" id="UP000245956"/>
    </source>
</evidence>
<feature type="compositionally biased region" description="Low complexity" evidence="5">
    <location>
        <begin position="599"/>
        <end position="614"/>
    </location>
</feature>
<feature type="region of interest" description="Disordered" evidence="5">
    <location>
        <begin position="349"/>
        <end position="517"/>
    </location>
</feature>
<feature type="compositionally biased region" description="Low complexity" evidence="5">
    <location>
        <begin position="119"/>
        <end position="147"/>
    </location>
</feature>
<gene>
    <name evidence="7" type="ORF">PCL_08945</name>
</gene>
<feature type="region of interest" description="Disordered" evidence="5">
    <location>
        <begin position="19"/>
        <end position="49"/>
    </location>
</feature>
<dbReference type="PRINTS" id="PR01217">
    <property type="entry name" value="PRICHEXTENSN"/>
</dbReference>
<dbReference type="InterPro" id="IPR051694">
    <property type="entry name" value="Immunoregulatory_rcpt-like"/>
</dbReference>
<dbReference type="PANTHER" id="PTHR15549:SF30">
    <property type="entry name" value="MID2 DOMAIN-CONTAINING PROTEIN"/>
    <property type="match status" value="1"/>
</dbReference>
<feature type="compositionally biased region" description="Low complexity" evidence="5">
    <location>
        <begin position="400"/>
        <end position="421"/>
    </location>
</feature>
<sequence length="756" mass="79242">MTREPALFGTELKQNALATAATTADERSAAGRQPGCHPPRKQPDDAAGLSRWGGLAWAGRAGAGWSGWARLLGPLSSSGRKQHWGLPITHCNSCRLLAERGDGGDPSIPCHRTAPLRCASNRPPSTRPSTPAPSRSPLFRTSGSSSPPRRPPVRTLTHRRQCLFFLVSVSRVFPQSLFVCAAPPRIIVACLSALRGLFSHTRVTVAITLTAARCDVVVQSLLAAPLPLRACRTQCVSSLNRTLASFPGPPVPRETRDNLCITTQFSCPLRLLPPVLLFLKPSTLLRHPRSSRFAKRLSTGHSRRPATIESYRFVVEALPQHSFLSCALHHVLDRRADLHLADRFFPRANQPDDVAMSNVTGGTAPPAVTPTTPVPTQSTPQQPTTPPTPSSSSPSPTPPTTSSTPTPTTPSSSSTPPTTSSTPPPTTSSTPPPTTSSTPITSSTPPTTSSSSTPEPTTSLPPTTVVTETPSTTSTAVTTVIRTTTPLPSSSSPSATTSSTSTPTPNDQAGSGSGGLSQGSKVAIGVVVPIAAIAILAILGLFWWKKRRARQEAEEQRRKEVEDYAYNPNADPTIPAVGLAADNSYEMREDGGSGYRGWGSTTAAGSTGRKASTTMSGGMPGGAYSDVTSPTRVANSEARSGEPLLDGSSSPDGEILGAMGPSAANNRGGDVRRGPSNASSSYSAAGRSEGSDGGVYGNGGGGGAYYDQYAQNPYSDQRPQELPGQAVIRDNPARRNTRIENPAHYPQQSAGIAQNF</sequence>
<organism evidence="7 8">
    <name type="scientific">Purpureocillium lilacinum</name>
    <name type="common">Paecilomyces lilacinus</name>
    <dbReference type="NCBI Taxonomy" id="33203"/>
    <lineage>
        <taxon>Eukaryota</taxon>
        <taxon>Fungi</taxon>
        <taxon>Dikarya</taxon>
        <taxon>Ascomycota</taxon>
        <taxon>Pezizomycotina</taxon>
        <taxon>Sordariomycetes</taxon>
        <taxon>Hypocreomycetidae</taxon>
        <taxon>Hypocreales</taxon>
        <taxon>Ophiocordycipitaceae</taxon>
        <taxon>Purpureocillium</taxon>
    </lineage>
</organism>
<dbReference type="GO" id="GO:0016020">
    <property type="term" value="C:membrane"/>
    <property type="evidence" value="ECO:0007669"/>
    <property type="project" value="UniProtKB-SubCell"/>
</dbReference>
<keyword evidence="4 6" id="KW-0472">Membrane</keyword>
<evidence type="ECO:0000313" key="7">
    <source>
        <dbReference type="EMBL" id="PWI73669.1"/>
    </source>
</evidence>
<feature type="compositionally biased region" description="Pro residues" evidence="5">
    <location>
        <begin position="383"/>
        <end position="399"/>
    </location>
</feature>
<proteinExistence type="predicted"/>
<evidence type="ECO:0000256" key="1">
    <source>
        <dbReference type="ARBA" id="ARBA00004167"/>
    </source>
</evidence>
<keyword evidence="3 6" id="KW-1133">Transmembrane helix</keyword>
<comment type="caution">
    <text evidence="7">The sequence shown here is derived from an EMBL/GenBank/DDBJ whole genome shotgun (WGS) entry which is preliminary data.</text>
</comment>
<feature type="transmembrane region" description="Helical" evidence="6">
    <location>
        <begin position="522"/>
        <end position="544"/>
    </location>
</feature>
<feature type="compositionally biased region" description="Polar residues" evidence="5">
    <location>
        <begin position="746"/>
        <end position="756"/>
    </location>
</feature>
<accession>A0A2U3EGN8</accession>
<evidence type="ECO:0000256" key="3">
    <source>
        <dbReference type="ARBA" id="ARBA00022989"/>
    </source>
</evidence>
<dbReference type="AlphaFoldDB" id="A0A2U3EGN8"/>
<evidence type="ECO:0000256" key="4">
    <source>
        <dbReference type="ARBA" id="ARBA00023136"/>
    </source>
</evidence>
<dbReference type="PANTHER" id="PTHR15549">
    <property type="entry name" value="PAIRED IMMUNOGLOBULIN-LIKE TYPE 2 RECEPTOR"/>
    <property type="match status" value="1"/>
</dbReference>
<reference evidence="7 8" key="1">
    <citation type="journal article" date="2016" name="Front. Microbiol.">
        <title>Genome and transcriptome sequences reveal the specific parasitism of the nematophagous Purpureocillium lilacinum 36-1.</title>
        <authorList>
            <person name="Xie J."/>
            <person name="Li S."/>
            <person name="Mo C."/>
            <person name="Xiao X."/>
            <person name="Peng D."/>
            <person name="Wang G."/>
            <person name="Xiao Y."/>
        </authorList>
    </citation>
    <scope>NUCLEOTIDE SEQUENCE [LARGE SCALE GENOMIC DNA]</scope>
    <source>
        <strain evidence="7 8">36-1</strain>
    </source>
</reference>
<dbReference type="Proteomes" id="UP000245956">
    <property type="component" value="Unassembled WGS sequence"/>
</dbReference>
<comment type="subcellular location">
    <subcellularLocation>
        <location evidence="1">Membrane</location>
        <topology evidence="1">Single-pass membrane protein</topology>
    </subcellularLocation>
</comment>
<evidence type="ECO:0000256" key="6">
    <source>
        <dbReference type="SAM" id="Phobius"/>
    </source>
</evidence>
<feature type="compositionally biased region" description="Polar residues" evidence="5">
    <location>
        <begin position="626"/>
        <end position="638"/>
    </location>
</feature>
<feature type="compositionally biased region" description="Low complexity" evidence="5">
    <location>
        <begin position="435"/>
        <end position="505"/>
    </location>
</feature>
<feature type="compositionally biased region" description="Pro residues" evidence="5">
    <location>
        <begin position="422"/>
        <end position="434"/>
    </location>
</feature>
<dbReference type="GO" id="GO:0071944">
    <property type="term" value="C:cell periphery"/>
    <property type="evidence" value="ECO:0007669"/>
    <property type="project" value="UniProtKB-ARBA"/>
</dbReference>